<reference evidence="3" key="1">
    <citation type="submission" date="2022-04" db="UniProtKB">
        <authorList>
            <consortium name="RefSeq"/>
        </authorList>
    </citation>
    <scope>IDENTIFICATION</scope>
</reference>
<gene>
    <name evidence="3" type="primary">CUNH2orf76</name>
</gene>
<evidence type="ECO:0000313" key="3">
    <source>
        <dbReference type="RefSeq" id="XP_005070357.1"/>
    </source>
</evidence>
<dbReference type="AlphaFoldDB" id="A0A1U7QLX3"/>
<dbReference type="CTD" id="103180362"/>
<sequence length="126" mass="14725">MAAEEATITVRLIRSFEHRNFKPVVYHRVNLDQTVKEFIVFLKQDVPLRSSLPPPLRNYKYDTLKILHQAHKAKTNELVLGLEDDDTLLLKEDRTLKESGIASETEIAFFCEEDYKRYKANPTSSW</sequence>
<dbReference type="KEGG" id="maua:101833240"/>
<keyword evidence="2" id="KW-1185">Reference proteome</keyword>
<evidence type="ECO:0000256" key="1">
    <source>
        <dbReference type="ARBA" id="ARBA00007176"/>
    </source>
</evidence>
<comment type="similarity">
    <text evidence="1">Belongs to the UPF0538 family.</text>
</comment>
<dbReference type="Proteomes" id="UP000886700">
    <property type="component" value="Unplaced"/>
</dbReference>
<dbReference type="PANTHER" id="PTHR18444">
    <property type="entry name" value="UPF0538 FAMILY MEMBER"/>
    <property type="match status" value="1"/>
</dbReference>
<dbReference type="OrthoDB" id="937at2759"/>
<accession>A0A1U7QLX3</accession>
<name>A0A1U7QLX3_MESAU</name>
<proteinExistence type="inferred from homology"/>
<dbReference type="Pfam" id="PF10209">
    <property type="entry name" value="DUF2340"/>
    <property type="match status" value="1"/>
</dbReference>
<dbReference type="PANTHER" id="PTHR18444:SF9">
    <property type="entry name" value="UPF0538 PROTEIN C2ORF76"/>
    <property type="match status" value="1"/>
</dbReference>
<dbReference type="STRING" id="10036.ENSMAUP00000009969"/>
<organism evidence="3">
    <name type="scientific">Mesocricetus auratus</name>
    <name type="common">Golden hamster</name>
    <dbReference type="NCBI Taxonomy" id="10036"/>
    <lineage>
        <taxon>Eukaryota</taxon>
        <taxon>Metazoa</taxon>
        <taxon>Chordata</taxon>
        <taxon>Craniata</taxon>
        <taxon>Vertebrata</taxon>
        <taxon>Euteleostomi</taxon>
        <taxon>Mammalia</taxon>
        <taxon>Eutheria</taxon>
        <taxon>Euarchontoglires</taxon>
        <taxon>Glires</taxon>
        <taxon>Rodentia</taxon>
        <taxon>Myomorpha</taxon>
        <taxon>Muroidea</taxon>
        <taxon>Cricetidae</taxon>
        <taxon>Cricetinae</taxon>
        <taxon>Mesocricetus</taxon>
    </lineage>
</organism>
<evidence type="ECO:0000313" key="2">
    <source>
        <dbReference type="Proteomes" id="UP000886700"/>
    </source>
</evidence>
<dbReference type="InterPro" id="IPR018794">
    <property type="entry name" value="UPF0538"/>
</dbReference>
<dbReference type="GeneTree" id="ENSGT00390000015352"/>
<dbReference type="eggNOG" id="KOG4147">
    <property type="taxonomic scope" value="Eukaryota"/>
</dbReference>
<dbReference type="RefSeq" id="XP_005070357.1">
    <property type="nucleotide sequence ID" value="XM_005070300.3"/>
</dbReference>
<protein>
    <submittedName>
        <fullName evidence="3">UPF0538 protein C2orf76 homolog</fullName>
    </submittedName>
</protein>
<dbReference type="GeneID" id="101833240"/>